<dbReference type="GO" id="GO:0005829">
    <property type="term" value="C:cytosol"/>
    <property type="evidence" value="ECO:0007669"/>
    <property type="project" value="TreeGrafter"/>
</dbReference>
<dbReference type="Pfam" id="PF01290">
    <property type="entry name" value="Thymosin"/>
    <property type="match status" value="3"/>
</dbReference>
<comment type="similarity">
    <text evidence="2">Belongs to the thymosin beta family.</text>
</comment>
<dbReference type="AlphaFoldDB" id="A0A2A3EL66"/>
<reference evidence="5 6" key="1">
    <citation type="submission" date="2014-07" db="EMBL/GenBank/DDBJ databases">
        <title>Genomic and transcriptomic analysis on Apis cerana provide comprehensive insights into honey bee biology.</title>
        <authorList>
            <person name="Diao Q."/>
            <person name="Sun L."/>
            <person name="Zheng H."/>
            <person name="Zheng H."/>
            <person name="Xu S."/>
            <person name="Wang S."/>
            <person name="Zeng Z."/>
            <person name="Hu F."/>
            <person name="Su S."/>
            <person name="Wu J."/>
        </authorList>
    </citation>
    <scope>NUCLEOTIDE SEQUENCE [LARGE SCALE GENOMIC DNA]</scope>
    <source>
        <tissue evidence="5">Pupae without intestine</tissue>
    </source>
</reference>
<keyword evidence="6" id="KW-1185">Reference proteome</keyword>
<sequence>MSSPSLKDLPKVALDLKSELEGFNHGCMKKASTAEKNVLPSAEDVRQERQHSELIHDVETFKPDQLKHADTKEKIILPNAKGSTSSLAGNKRRVFCCFWCFEVTETYVTKPSLFTFAFSLEEIVLHVQLFCQQFRTLYYDNTQCYCPLNVAAEKTQQTLMSGIETFDPSSLKHTETQEKNLLPDMDAIQQEKGKQQLISGIENFDPAKLKHAETLEKNPLPTKEGKCIYII</sequence>
<dbReference type="PANTHER" id="PTHR20940">
    <property type="entry name" value="TETRA THYMOSIN"/>
    <property type="match status" value="1"/>
</dbReference>
<protein>
    <submittedName>
        <fullName evidence="5">Thymosin beta-a</fullName>
    </submittedName>
</protein>
<evidence type="ECO:0000313" key="5">
    <source>
        <dbReference type="EMBL" id="PBC32553.1"/>
    </source>
</evidence>
<dbReference type="InterPro" id="IPR038386">
    <property type="entry name" value="Beta-thymosin_sf"/>
</dbReference>
<dbReference type="GO" id="GO:0003785">
    <property type="term" value="F:actin monomer binding"/>
    <property type="evidence" value="ECO:0007669"/>
    <property type="project" value="InterPro"/>
</dbReference>
<evidence type="ECO:0000256" key="4">
    <source>
        <dbReference type="ARBA" id="ARBA00023212"/>
    </source>
</evidence>
<evidence type="ECO:0000256" key="2">
    <source>
        <dbReference type="ARBA" id="ARBA00009511"/>
    </source>
</evidence>
<dbReference type="InterPro" id="IPR001152">
    <property type="entry name" value="Beta-thymosin"/>
</dbReference>
<dbReference type="Proteomes" id="UP000242457">
    <property type="component" value="Unassembled WGS sequence"/>
</dbReference>
<evidence type="ECO:0000256" key="1">
    <source>
        <dbReference type="ARBA" id="ARBA00004245"/>
    </source>
</evidence>
<evidence type="ECO:0000256" key="3">
    <source>
        <dbReference type="ARBA" id="ARBA00022490"/>
    </source>
</evidence>
<name>A0A2A3EL66_APICC</name>
<dbReference type="GO" id="GO:0005856">
    <property type="term" value="C:cytoskeleton"/>
    <property type="evidence" value="ECO:0007669"/>
    <property type="project" value="UniProtKB-SubCell"/>
</dbReference>
<dbReference type="SMART" id="SM00152">
    <property type="entry name" value="THY"/>
    <property type="match status" value="4"/>
</dbReference>
<dbReference type="FunFam" id="1.20.5.520:FF:000001">
    <property type="entry name" value="Thymosin beta"/>
    <property type="match status" value="2"/>
</dbReference>
<gene>
    <name evidence="5" type="ORF">APICC_05290</name>
</gene>
<accession>A0A2A3EL66</accession>
<dbReference type="EMBL" id="KZ288215">
    <property type="protein sequence ID" value="PBC32553.1"/>
    <property type="molecule type" value="Genomic_DNA"/>
</dbReference>
<evidence type="ECO:0000313" key="6">
    <source>
        <dbReference type="Proteomes" id="UP000242457"/>
    </source>
</evidence>
<dbReference type="PANTHER" id="PTHR20940:SF1">
    <property type="entry name" value="CIBOULOT, ISOFORM A"/>
    <property type="match status" value="1"/>
</dbReference>
<keyword evidence="4" id="KW-0206">Cytoskeleton</keyword>
<keyword evidence="3" id="KW-0963">Cytoplasm</keyword>
<dbReference type="GO" id="GO:0007015">
    <property type="term" value="P:actin filament organization"/>
    <property type="evidence" value="ECO:0007669"/>
    <property type="project" value="InterPro"/>
</dbReference>
<comment type="subcellular location">
    <subcellularLocation>
        <location evidence="1">Cytoplasm</location>
        <location evidence="1">Cytoskeleton</location>
    </subcellularLocation>
</comment>
<dbReference type="STRING" id="94128.A0A2A3EL66"/>
<organism evidence="5 6">
    <name type="scientific">Apis cerana cerana</name>
    <name type="common">Oriental honeybee</name>
    <dbReference type="NCBI Taxonomy" id="94128"/>
    <lineage>
        <taxon>Eukaryota</taxon>
        <taxon>Metazoa</taxon>
        <taxon>Ecdysozoa</taxon>
        <taxon>Arthropoda</taxon>
        <taxon>Hexapoda</taxon>
        <taxon>Insecta</taxon>
        <taxon>Pterygota</taxon>
        <taxon>Neoptera</taxon>
        <taxon>Endopterygota</taxon>
        <taxon>Hymenoptera</taxon>
        <taxon>Apocrita</taxon>
        <taxon>Aculeata</taxon>
        <taxon>Apoidea</taxon>
        <taxon>Anthophila</taxon>
        <taxon>Apidae</taxon>
        <taxon>Apis</taxon>
    </lineage>
</organism>
<proteinExistence type="inferred from homology"/>
<dbReference type="OrthoDB" id="2151618at2759"/>
<dbReference type="Gene3D" id="1.20.5.520">
    <property type="entry name" value="Single helix bin"/>
    <property type="match status" value="4"/>
</dbReference>